<feature type="non-terminal residue" evidence="6">
    <location>
        <position position="231"/>
    </location>
</feature>
<evidence type="ECO:0000256" key="5">
    <source>
        <dbReference type="SAM" id="Phobius"/>
    </source>
</evidence>
<dbReference type="GO" id="GO:0015937">
    <property type="term" value="P:coenzyme A biosynthetic process"/>
    <property type="evidence" value="ECO:0007669"/>
    <property type="project" value="InterPro"/>
</dbReference>
<name>A0A7K7AC36_9AVES</name>
<feature type="transmembrane region" description="Helical" evidence="5">
    <location>
        <begin position="203"/>
        <end position="226"/>
    </location>
</feature>
<sequence>SSMFLVGLSGGIATGKSTVVAMLRELGCAVIDADVIAREVVRPRRKAYRQIVHRFGPGILLESGEINREALARIIFSQPQKRQLLNAITHPEIRKEMLKQVLKYFVLGYRYVILDIPLLFETNRLTKFMKYTVLVYCDPRTQLERLMRRDGLPRAEAQARIACQLPLHEKRRLATHVVDNSGERASTRRHVLRLHGQLAASRAFLWARLAAATAAAGLAALLCCLLRPFLS</sequence>
<dbReference type="GO" id="GO:0005524">
    <property type="term" value="F:ATP binding"/>
    <property type="evidence" value="ECO:0007669"/>
    <property type="project" value="UniProtKB-KW"/>
</dbReference>
<protein>
    <recommendedName>
        <fullName evidence="4">Dephospho-CoA kinase domain-containing protein</fullName>
    </recommendedName>
</protein>
<feature type="non-terminal residue" evidence="6">
    <location>
        <position position="1"/>
    </location>
</feature>
<dbReference type="PROSITE" id="PS51219">
    <property type="entry name" value="DPCK"/>
    <property type="match status" value="1"/>
</dbReference>
<reference evidence="6 7" key="1">
    <citation type="submission" date="2019-09" db="EMBL/GenBank/DDBJ databases">
        <title>Bird 10,000 Genomes (B10K) Project - Family phase.</title>
        <authorList>
            <person name="Zhang G."/>
        </authorList>
    </citation>
    <scope>NUCLEOTIDE SEQUENCE [LARGE SCALE GENOMIC DNA]</scope>
    <source>
        <strain evidence="6">B10K-MSB-04</strain>
    </source>
</reference>
<dbReference type="AlphaFoldDB" id="A0A7K7AC36"/>
<evidence type="ECO:0000256" key="4">
    <source>
        <dbReference type="ARBA" id="ARBA00044157"/>
    </source>
</evidence>
<organism evidence="6 7">
    <name type="scientific">Nothoprocta pentlandii</name>
    <dbReference type="NCBI Taxonomy" id="2585814"/>
    <lineage>
        <taxon>Eukaryota</taxon>
        <taxon>Metazoa</taxon>
        <taxon>Chordata</taxon>
        <taxon>Craniata</taxon>
        <taxon>Vertebrata</taxon>
        <taxon>Euteleostomi</taxon>
        <taxon>Archelosauria</taxon>
        <taxon>Archosauria</taxon>
        <taxon>Dinosauria</taxon>
        <taxon>Saurischia</taxon>
        <taxon>Theropoda</taxon>
        <taxon>Coelurosauria</taxon>
        <taxon>Aves</taxon>
        <taxon>Palaeognathae</taxon>
        <taxon>Tinamiformes</taxon>
        <taxon>Tinamidae</taxon>
        <taxon>Nothoprocta</taxon>
    </lineage>
</organism>
<dbReference type="GO" id="GO:0004140">
    <property type="term" value="F:dephospho-CoA kinase activity"/>
    <property type="evidence" value="ECO:0007669"/>
    <property type="project" value="InterPro"/>
</dbReference>
<keyword evidence="5" id="KW-1133">Transmembrane helix</keyword>
<dbReference type="PANTHER" id="PTHR10695">
    <property type="entry name" value="DEPHOSPHO-COA KINASE-RELATED"/>
    <property type="match status" value="1"/>
</dbReference>
<evidence type="ECO:0000256" key="3">
    <source>
        <dbReference type="ARBA" id="ARBA00022840"/>
    </source>
</evidence>
<keyword evidence="5" id="KW-0812">Transmembrane</keyword>
<dbReference type="NCBIfam" id="TIGR00152">
    <property type="entry name" value="dephospho-CoA kinase"/>
    <property type="match status" value="1"/>
</dbReference>
<evidence type="ECO:0000256" key="2">
    <source>
        <dbReference type="ARBA" id="ARBA00022741"/>
    </source>
</evidence>
<dbReference type="Pfam" id="PF01121">
    <property type="entry name" value="CoaE"/>
    <property type="match status" value="1"/>
</dbReference>
<evidence type="ECO:0000256" key="1">
    <source>
        <dbReference type="ARBA" id="ARBA00009018"/>
    </source>
</evidence>
<accession>A0A7K7AC36</accession>
<dbReference type="PANTHER" id="PTHR10695:SF46">
    <property type="entry name" value="BIFUNCTIONAL COENZYME A SYNTHASE-RELATED"/>
    <property type="match status" value="1"/>
</dbReference>
<keyword evidence="3" id="KW-0067">ATP-binding</keyword>
<keyword evidence="2" id="KW-0547">Nucleotide-binding</keyword>
<gene>
    <name evidence="6" type="primary">Dcakd</name>
    <name evidence="6" type="ORF">NOTPEN_R12283</name>
</gene>
<proteinExistence type="inferred from homology"/>
<comment type="caution">
    <text evidence="6">The sequence shown here is derived from an EMBL/GenBank/DDBJ whole genome shotgun (WGS) entry which is preliminary data.</text>
</comment>
<dbReference type="InterPro" id="IPR001977">
    <property type="entry name" value="Depp_CoAkinase"/>
</dbReference>
<keyword evidence="7" id="KW-1185">Reference proteome</keyword>
<dbReference type="EMBL" id="VZSG01001520">
    <property type="protein sequence ID" value="NWX93618.1"/>
    <property type="molecule type" value="Genomic_DNA"/>
</dbReference>
<comment type="similarity">
    <text evidence="1">Belongs to the CoaE family.</text>
</comment>
<dbReference type="HAMAP" id="MF_00376">
    <property type="entry name" value="Dephospho_CoA_kinase"/>
    <property type="match status" value="1"/>
</dbReference>
<evidence type="ECO:0000313" key="7">
    <source>
        <dbReference type="Proteomes" id="UP000538817"/>
    </source>
</evidence>
<evidence type="ECO:0000313" key="6">
    <source>
        <dbReference type="EMBL" id="NWX93618.1"/>
    </source>
</evidence>
<dbReference type="GO" id="GO:0005737">
    <property type="term" value="C:cytoplasm"/>
    <property type="evidence" value="ECO:0007669"/>
    <property type="project" value="UniProtKB-ARBA"/>
</dbReference>
<dbReference type="CDD" id="cd02022">
    <property type="entry name" value="DPCK"/>
    <property type="match status" value="1"/>
</dbReference>
<dbReference type="InterPro" id="IPR027417">
    <property type="entry name" value="P-loop_NTPase"/>
</dbReference>
<dbReference type="Gene3D" id="3.40.50.300">
    <property type="entry name" value="P-loop containing nucleotide triphosphate hydrolases"/>
    <property type="match status" value="1"/>
</dbReference>
<dbReference type="FunFam" id="3.40.50.300:FF:000485">
    <property type="entry name" value="Dephospho-CoA kinase CAB5"/>
    <property type="match status" value="1"/>
</dbReference>
<dbReference type="Proteomes" id="UP000538817">
    <property type="component" value="Unassembled WGS sequence"/>
</dbReference>
<dbReference type="SUPFAM" id="SSF52540">
    <property type="entry name" value="P-loop containing nucleoside triphosphate hydrolases"/>
    <property type="match status" value="1"/>
</dbReference>
<keyword evidence="5" id="KW-0472">Membrane</keyword>